<evidence type="ECO:0000259" key="7">
    <source>
        <dbReference type="PROSITE" id="PS50250"/>
    </source>
</evidence>
<dbReference type="InterPro" id="IPR000717">
    <property type="entry name" value="PCI_dom"/>
</dbReference>
<keyword evidence="3 5" id="KW-0648">Protein biosynthesis</keyword>
<dbReference type="PANTHER" id="PTHR10317">
    <property type="entry name" value="EUKARYOTIC TRANSLATION INITIATION FACTOR 3 SUBUNIT E"/>
    <property type="match status" value="1"/>
</dbReference>
<comment type="function">
    <text evidence="5">Component of the eukaryotic translation initiation factor 3 (eIF-3) complex, which is involved in protein synthesis of a specialized repertoire of mRNAs and, together with other initiation factors, stimulates binding of mRNA and methionyl-tRNAi to the 40S ribosome. The eIF-3 complex specifically targets and initiates translation of a subset of mRNAs involved in cell proliferation.</text>
</comment>
<dbReference type="Gene3D" id="1.25.40.570">
    <property type="match status" value="1"/>
</dbReference>
<comment type="subunit">
    <text evidence="4">Component of the eukaryotic translation initiation factor 3 (eIF-3) complex. The eIF-3 complex interacts with pix. Interacts with mxt.</text>
</comment>
<comment type="similarity">
    <text evidence="5">Belongs to the eIF-3 subunit E family.</text>
</comment>
<proteinExistence type="inferred from homology"/>
<dbReference type="GO" id="GO:0003743">
    <property type="term" value="F:translation initiation factor activity"/>
    <property type="evidence" value="ECO:0007669"/>
    <property type="project" value="UniProtKB-UniRule"/>
</dbReference>
<dbReference type="SMART" id="SM00088">
    <property type="entry name" value="PINT"/>
    <property type="match status" value="1"/>
</dbReference>
<dbReference type="EMBL" id="JABDTM020026648">
    <property type="protein sequence ID" value="KAH0811673.1"/>
    <property type="molecule type" value="Genomic_DNA"/>
</dbReference>
<dbReference type="InterPro" id="IPR016650">
    <property type="entry name" value="eIF3e"/>
</dbReference>
<dbReference type="Pfam" id="PF09440">
    <property type="entry name" value="eIF3_N"/>
    <property type="match status" value="1"/>
</dbReference>
<dbReference type="SMART" id="SM01186">
    <property type="entry name" value="eIF3_N"/>
    <property type="match status" value="1"/>
</dbReference>
<dbReference type="AlphaFoldDB" id="A0A8J6LA27"/>
<keyword evidence="1 5" id="KW-0963">Cytoplasm</keyword>
<reference evidence="8" key="1">
    <citation type="journal article" date="2020" name="J Insects Food Feed">
        <title>The yellow mealworm (Tenebrio molitor) genome: a resource for the emerging insects as food and feed industry.</title>
        <authorList>
            <person name="Eriksson T."/>
            <person name="Andere A."/>
            <person name="Kelstrup H."/>
            <person name="Emery V."/>
            <person name="Picard C."/>
        </authorList>
    </citation>
    <scope>NUCLEOTIDE SEQUENCE</scope>
    <source>
        <strain evidence="8">Stoneville</strain>
        <tissue evidence="8">Whole head</tissue>
    </source>
</reference>
<evidence type="ECO:0000313" key="8">
    <source>
        <dbReference type="EMBL" id="KAH0811673.1"/>
    </source>
</evidence>
<evidence type="ECO:0000256" key="1">
    <source>
        <dbReference type="ARBA" id="ARBA00022490"/>
    </source>
</evidence>
<dbReference type="SUPFAM" id="SSF46785">
    <property type="entry name" value="Winged helix' DNA-binding domain"/>
    <property type="match status" value="1"/>
</dbReference>
<keyword evidence="2 5" id="KW-0396">Initiation factor</keyword>
<dbReference type="Proteomes" id="UP000719412">
    <property type="component" value="Unassembled WGS sequence"/>
</dbReference>
<organism evidence="8 9">
    <name type="scientific">Tenebrio molitor</name>
    <name type="common">Yellow mealworm beetle</name>
    <dbReference type="NCBI Taxonomy" id="7067"/>
    <lineage>
        <taxon>Eukaryota</taxon>
        <taxon>Metazoa</taxon>
        <taxon>Ecdysozoa</taxon>
        <taxon>Arthropoda</taxon>
        <taxon>Hexapoda</taxon>
        <taxon>Insecta</taxon>
        <taxon>Pterygota</taxon>
        <taxon>Neoptera</taxon>
        <taxon>Endopterygota</taxon>
        <taxon>Coleoptera</taxon>
        <taxon>Polyphaga</taxon>
        <taxon>Cucujiformia</taxon>
        <taxon>Tenebrionidae</taxon>
        <taxon>Tenebrio</taxon>
    </lineage>
</organism>
<dbReference type="InterPro" id="IPR019010">
    <property type="entry name" value="eIF3e_N"/>
</dbReference>
<feature type="compositionally biased region" description="Acidic residues" evidence="6">
    <location>
        <begin position="666"/>
        <end position="675"/>
    </location>
</feature>
<feature type="region of interest" description="Disordered" evidence="6">
    <location>
        <begin position="656"/>
        <end position="675"/>
    </location>
</feature>
<gene>
    <name evidence="8" type="ORF">GEV33_011112</name>
</gene>
<name>A0A8J6LA27_TENMO</name>
<dbReference type="InterPro" id="IPR036390">
    <property type="entry name" value="WH_DNA-bd_sf"/>
</dbReference>
<dbReference type="HAMAP" id="MF_03004">
    <property type="entry name" value="eIF3e"/>
    <property type="match status" value="1"/>
</dbReference>
<comment type="subcellular location">
    <subcellularLocation>
        <location evidence="5">Cytoplasm</location>
    </subcellularLocation>
</comment>
<evidence type="ECO:0000256" key="2">
    <source>
        <dbReference type="ARBA" id="ARBA00022540"/>
    </source>
</evidence>
<sequence>MAQFDLTSRMGQYLDRHLVFPLLEFLSAKEIYDETELLKAKLDILSKTNMIDYAIDIRKQLYPNDEVPEDLKQRRVHVVAQLQELQQEVQPILKIMADDEVMKNMENMRDSKTLINFLSKDYKFEIEMIESLHKLAKYRYECGNYSVSTSYLYFCMLVLPTNDKNYLSVLWGKFASEILVQNWDSALEDLNKLREYIDSSPNQFGGNSLQLLQQRTWLIHWSLFVFFNHAMGRELIIEMFLYRPHYLNAIQTMCPHILRYLATAVIINRVRRSALKDLVKVIQQESYTYRDPITEFLEHLYVNFDFDGARQKLHECQSVLFNDFFLISCLDEFVENARLMIFETFCRIHQCISIGMLAEKLNMNPEEAECWIVNLIRNARLDAKIDSKLGHVVMGAQPLSPYQQLIEKIDTLSVRSETLCGLIDRKLKARTDEAPKPSCSNIETEPAPECGDDCSNITTESAPECGDDGEMKIPSILDSISQQEIDNFKPYYERYFEKKYCTKFSNESLNLDTCIRVHTNKVCVIYLSEKHSIVQNGQRIKSLNFQVSTKVNRLKNSMSGKGKRGAQLLQPDSVLCFIETEDGVKYPVHTGVHGKLLEINSRILENPNLLVDDLCEGEDAILDQCRLCAQLISDTSPFPNRKRFCFLLPPPSTTTNAVEPMQVDAPPEDNDNNEEESYIVENPSLDLEVYANSYSGLAKLYRLIFIIDHCPSLRLEALKTAISYVMTTYNVNLYQVLHQKLAEVTTALSVPDVAAPSTSQDIPVIDNLWMETRSKKAALKLEKLDNDLKNYKSNSIKESIRRGHDDLGDHYLDCGDLSNALKCYSRARDYCTSGKHVVNMCLNVIKVSVYLQNWSHVLSYVSKAESTPDFAEAQAKDSNQVIVTKLKCAAGLAELATKKYKSAAKHFLQANLDHCDFPELLSANNVAMYGGLCALATFDRHELQKNVIFSSSFKLFLELEPQLRDIIFKFYESKYASCLKLLDEIKDNLLLDMYIAPHINTLYTQIRNRALIQYFRPSQLWRTS</sequence>
<accession>A0A8J6LA27</accession>
<comment type="caution">
    <text evidence="8">The sequence shown here is derived from an EMBL/GenBank/DDBJ whole genome shotgun (WGS) entry which is preliminary data.</text>
</comment>
<dbReference type="PROSITE" id="PS50250">
    <property type="entry name" value="PCI"/>
    <property type="match status" value="1"/>
</dbReference>
<dbReference type="Pfam" id="PF01399">
    <property type="entry name" value="PCI"/>
    <property type="match status" value="1"/>
</dbReference>
<evidence type="ECO:0000256" key="6">
    <source>
        <dbReference type="SAM" id="MobiDB-lite"/>
    </source>
</evidence>
<keyword evidence="9" id="KW-1185">Reference proteome</keyword>
<feature type="domain" description="PCI" evidence="7">
    <location>
        <begin position="226"/>
        <end position="399"/>
    </location>
</feature>
<dbReference type="GO" id="GO:0071540">
    <property type="term" value="C:eukaryotic translation initiation factor 3 complex, eIF3e"/>
    <property type="evidence" value="ECO:0007669"/>
    <property type="project" value="UniProtKB-UniRule"/>
</dbReference>
<dbReference type="Pfam" id="PF10602">
    <property type="entry name" value="RPN7"/>
    <property type="match status" value="1"/>
</dbReference>
<dbReference type="GO" id="GO:0016282">
    <property type="term" value="C:eukaryotic 43S preinitiation complex"/>
    <property type="evidence" value="ECO:0007669"/>
    <property type="project" value="UniProtKB-UniRule"/>
</dbReference>
<evidence type="ECO:0000256" key="5">
    <source>
        <dbReference type="HAMAP-Rule" id="MF_03004"/>
    </source>
</evidence>
<dbReference type="GO" id="GO:0001732">
    <property type="term" value="P:formation of cytoplasmic translation initiation complex"/>
    <property type="evidence" value="ECO:0007669"/>
    <property type="project" value="UniProtKB-UniRule"/>
</dbReference>
<reference evidence="8" key="2">
    <citation type="submission" date="2021-08" db="EMBL/GenBank/DDBJ databases">
        <authorList>
            <person name="Eriksson T."/>
        </authorList>
    </citation>
    <scope>NUCLEOTIDE SEQUENCE</scope>
    <source>
        <strain evidence="8">Stoneville</strain>
        <tissue evidence="8">Whole head</tissue>
    </source>
</reference>
<evidence type="ECO:0000313" key="9">
    <source>
        <dbReference type="Proteomes" id="UP000719412"/>
    </source>
</evidence>
<evidence type="ECO:0000256" key="4">
    <source>
        <dbReference type="ARBA" id="ARBA00047068"/>
    </source>
</evidence>
<dbReference type="InterPro" id="IPR045135">
    <property type="entry name" value="Rpn7_N"/>
</dbReference>
<dbReference type="GO" id="GO:0033290">
    <property type="term" value="C:eukaryotic 48S preinitiation complex"/>
    <property type="evidence" value="ECO:0007669"/>
    <property type="project" value="UniProtKB-UniRule"/>
</dbReference>
<dbReference type="CDD" id="cd21378">
    <property type="entry name" value="eIF3E"/>
    <property type="match status" value="1"/>
</dbReference>
<protein>
    <recommendedName>
        <fullName evidence="5">Eukaryotic translation initiation factor 3 subunit E</fullName>
        <shortName evidence="5">eIF3e</shortName>
    </recommendedName>
    <alternativeName>
        <fullName evidence="5">Eukaryotic translation initiation factor 3 subunit 6</fullName>
    </alternativeName>
</protein>
<evidence type="ECO:0000256" key="3">
    <source>
        <dbReference type="ARBA" id="ARBA00022917"/>
    </source>
</evidence>